<comment type="caution">
    <text evidence="11">The sequence shown here is derived from an EMBL/GenBank/DDBJ whole genome shotgun (WGS) entry which is preliminary data.</text>
</comment>
<dbReference type="Gene3D" id="1.10.510.10">
    <property type="entry name" value="Transferase(Phosphotransferase) domain 1"/>
    <property type="match status" value="1"/>
</dbReference>
<dbReference type="FunFam" id="1.10.510.10:FF:000323">
    <property type="entry name" value="TP53-regulating kinase, putative"/>
    <property type="match status" value="1"/>
</dbReference>
<dbReference type="AlphaFoldDB" id="A0A9P7JI84"/>
<evidence type="ECO:0000256" key="6">
    <source>
        <dbReference type="ARBA" id="ARBA00022777"/>
    </source>
</evidence>
<dbReference type="PANTHER" id="PTHR12209">
    <property type="entry name" value="NON-SPECIFIC SERINE/THREONINE PROTEIN KINASE"/>
    <property type="match status" value="1"/>
</dbReference>
<dbReference type="OrthoDB" id="3399at2759"/>
<comment type="similarity">
    <text evidence="1">Belongs to the protein kinase superfamily. BUD32 family.</text>
</comment>
<evidence type="ECO:0000313" key="11">
    <source>
        <dbReference type="EMBL" id="KAG1824604.1"/>
    </source>
</evidence>
<comment type="catalytic activity">
    <reaction evidence="8">
        <text>L-threonyl-[protein] + ATP = O-phospho-L-threonyl-[protein] + ADP + H(+)</text>
        <dbReference type="Rhea" id="RHEA:46608"/>
        <dbReference type="Rhea" id="RHEA-COMP:11060"/>
        <dbReference type="Rhea" id="RHEA-COMP:11605"/>
        <dbReference type="ChEBI" id="CHEBI:15378"/>
        <dbReference type="ChEBI" id="CHEBI:30013"/>
        <dbReference type="ChEBI" id="CHEBI:30616"/>
        <dbReference type="ChEBI" id="CHEBI:61977"/>
        <dbReference type="ChEBI" id="CHEBI:456216"/>
        <dbReference type="EC" id="2.7.11.1"/>
    </reaction>
</comment>
<dbReference type="PROSITE" id="PS00109">
    <property type="entry name" value="PROTEIN_KINASE_TYR"/>
    <property type="match status" value="1"/>
</dbReference>
<dbReference type="SUPFAM" id="SSF56112">
    <property type="entry name" value="Protein kinase-like (PK-like)"/>
    <property type="match status" value="1"/>
</dbReference>
<dbReference type="GO" id="GO:0008033">
    <property type="term" value="P:tRNA processing"/>
    <property type="evidence" value="ECO:0007669"/>
    <property type="project" value="UniProtKB-KW"/>
</dbReference>
<keyword evidence="6 11" id="KW-0418">Kinase</keyword>
<dbReference type="GO" id="GO:0005829">
    <property type="term" value="C:cytosol"/>
    <property type="evidence" value="ECO:0007669"/>
    <property type="project" value="TreeGrafter"/>
</dbReference>
<dbReference type="InterPro" id="IPR011009">
    <property type="entry name" value="Kinase-like_dom_sf"/>
</dbReference>
<keyword evidence="5" id="KW-0547">Nucleotide-binding</keyword>
<feature type="domain" description="Protein kinase" evidence="10">
    <location>
        <begin position="15"/>
        <end position="286"/>
    </location>
</feature>
<evidence type="ECO:0000313" key="12">
    <source>
        <dbReference type="Proteomes" id="UP000807769"/>
    </source>
</evidence>
<dbReference type="RefSeq" id="XP_041198321.1">
    <property type="nucleotide sequence ID" value="XM_041341717.1"/>
</dbReference>
<evidence type="ECO:0000256" key="2">
    <source>
        <dbReference type="ARBA" id="ARBA00012513"/>
    </source>
</evidence>
<reference evidence="11" key="1">
    <citation type="journal article" date="2020" name="New Phytol.">
        <title>Comparative genomics reveals dynamic genome evolution in host specialist ectomycorrhizal fungi.</title>
        <authorList>
            <person name="Lofgren L.A."/>
            <person name="Nguyen N.H."/>
            <person name="Vilgalys R."/>
            <person name="Ruytinx J."/>
            <person name="Liao H.L."/>
            <person name="Branco S."/>
            <person name="Kuo A."/>
            <person name="LaButti K."/>
            <person name="Lipzen A."/>
            <person name="Andreopoulos W."/>
            <person name="Pangilinan J."/>
            <person name="Riley R."/>
            <person name="Hundley H."/>
            <person name="Na H."/>
            <person name="Barry K."/>
            <person name="Grigoriev I.V."/>
            <person name="Stajich J.E."/>
            <person name="Kennedy P.G."/>
        </authorList>
    </citation>
    <scope>NUCLEOTIDE SEQUENCE</scope>
    <source>
        <strain evidence="11">MN1</strain>
    </source>
</reference>
<evidence type="ECO:0000256" key="3">
    <source>
        <dbReference type="ARBA" id="ARBA00022679"/>
    </source>
</evidence>
<dbReference type="GeneID" id="64635733"/>
<protein>
    <recommendedName>
        <fullName evidence="2">non-specific serine/threonine protein kinase</fullName>
        <ecNumber evidence="2">2.7.11.1</ecNumber>
    </recommendedName>
</protein>
<dbReference type="InterPro" id="IPR000719">
    <property type="entry name" value="Prot_kinase_dom"/>
</dbReference>
<dbReference type="GO" id="GO:0005524">
    <property type="term" value="F:ATP binding"/>
    <property type="evidence" value="ECO:0007669"/>
    <property type="project" value="UniProtKB-KW"/>
</dbReference>
<dbReference type="InterPro" id="IPR008266">
    <property type="entry name" value="Tyr_kinase_AS"/>
</dbReference>
<keyword evidence="7" id="KW-0067">ATP-binding</keyword>
<evidence type="ECO:0000256" key="5">
    <source>
        <dbReference type="ARBA" id="ARBA00022741"/>
    </source>
</evidence>
<dbReference type="GO" id="GO:0005634">
    <property type="term" value="C:nucleus"/>
    <property type="evidence" value="ECO:0007669"/>
    <property type="project" value="TreeGrafter"/>
</dbReference>
<keyword evidence="3" id="KW-0808">Transferase</keyword>
<sequence>MLSSSSSKPPTQQLLQSADLISQGAEAAIYKAYLRQFSTSGHGIGHGAALEALEPVLLKYRFRKHYRHLSLDTSLTRQRIAGEARALMRCMRSGVIVPGIRMVDVNEGVLGIEWIDGKSVRQILPGGAELEDISELGEVDEIHENGAADSIADYGVSRGRTVRMLIGSYSTSVDALMDMIGVEIAKMHLADIIHGDLTTSNMMLRKQTSDLVLIDFGLAYHSTLVEDKAVDLYVLERAFASTHPDSEPLFAGVLSAYEKRMCKHWLPIKKRLDDVRLRGRKRSMVG</sequence>
<organism evidence="11 12">
    <name type="scientific">Suillus subaureus</name>
    <dbReference type="NCBI Taxonomy" id="48587"/>
    <lineage>
        <taxon>Eukaryota</taxon>
        <taxon>Fungi</taxon>
        <taxon>Dikarya</taxon>
        <taxon>Basidiomycota</taxon>
        <taxon>Agaricomycotina</taxon>
        <taxon>Agaricomycetes</taxon>
        <taxon>Agaricomycetidae</taxon>
        <taxon>Boletales</taxon>
        <taxon>Suillineae</taxon>
        <taxon>Suillaceae</taxon>
        <taxon>Suillus</taxon>
    </lineage>
</organism>
<gene>
    <name evidence="11" type="ORF">BJ212DRAFT_1523818</name>
</gene>
<dbReference type="EMBL" id="JABBWG010000003">
    <property type="protein sequence ID" value="KAG1824604.1"/>
    <property type="molecule type" value="Genomic_DNA"/>
</dbReference>
<accession>A0A9P7JI84</accession>
<evidence type="ECO:0000256" key="4">
    <source>
        <dbReference type="ARBA" id="ARBA00022694"/>
    </source>
</evidence>
<dbReference type="GO" id="GO:0070525">
    <property type="term" value="P:tRNA threonylcarbamoyladenosine metabolic process"/>
    <property type="evidence" value="ECO:0007669"/>
    <property type="project" value="TreeGrafter"/>
</dbReference>
<dbReference type="GO" id="GO:0004674">
    <property type="term" value="F:protein serine/threonine kinase activity"/>
    <property type="evidence" value="ECO:0007669"/>
    <property type="project" value="UniProtKB-EC"/>
</dbReference>
<dbReference type="Pfam" id="PF06293">
    <property type="entry name" value="Kdo"/>
    <property type="match status" value="1"/>
</dbReference>
<keyword evidence="4" id="KW-0819">tRNA processing</keyword>
<name>A0A9P7JI84_9AGAM</name>
<evidence type="ECO:0000256" key="7">
    <source>
        <dbReference type="ARBA" id="ARBA00022840"/>
    </source>
</evidence>
<proteinExistence type="inferred from homology"/>
<keyword evidence="12" id="KW-1185">Reference proteome</keyword>
<evidence type="ECO:0000256" key="9">
    <source>
        <dbReference type="ARBA" id="ARBA00048679"/>
    </source>
</evidence>
<evidence type="ECO:0000256" key="1">
    <source>
        <dbReference type="ARBA" id="ARBA00010630"/>
    </source>
</evidence>
<dbReference type="EC" id="2.7.11.1" evidence="2"/>
<evidence type="ECO:0000259" key="10">
    <source>
        <dbReference type="PROSITE" id="PS50011"/>
    </source>
</evidence>
<dbReference type="GO" id="GO:0000408">
    <property type="term" value="C:EKC/KEOPS complex"/>
    <property type="evidence" value="ECO:0007669"/>
    <property type="project" value="TreeGrafter"/>
</dbReference>
<dbReference type="PANTHER" id="PTHR12209:SF0">
    <property type="entry name" value="EKC_KEOPS COMPLEX SUBUNIT TP53RK"/>
    <property type="match status" value="1"/>
</dbReference>
<dbReference type="Gene3D" id="3.30.200.20">
    <property type="entry name" value="Phosphorylase Kinase, domain 1"/>
    <property type="match status" value="1"/>
</dbReference>
<dbReference type="Proteomes" id="UP000807769">
    <property type="component" value="Unassembled WGS sequence"/>
</dbReference>
<comment type="catalytic activity">
    <reaction evidence="9">
        <text>L-seryl-[protein] + ATP = O-phospho-L-seryl-[protein] + ADP + H(+)</text>
        <dbReference type="Rhea" id="RHEA:17989"/>
        <dbReference type="Rhea" id="RHEA-COMP:9863"/>
        <dbReference type="Rhea" id="RHEA-COMP:11604"/>
        <dbReference type="ChEBI" id="CHEBI:15378"/>
        <dbReference type="ChEBI" id="CHEBI:29999"/>
        <dbReference type="ChEBI" id="CHEBI:30616"/>
        <dbReference type="ChEBI" id="CHEBI:83421"/>
        <dbReference type="ChEBI" id="CHEBI:456216"/>
        <dbReference type="EC" id="2.7.11.1"/>
    </reaction>
</comment>
<evidence type="ECO:0000256" key="8">
    <source>
        <dbReference type="ARBA" id="ARBA00047899"/>
    </source>
</evidence>
<dbReference type="PROSITE" id="PS50011">
    <property type="entry name" value="PROTEIN_KINASE_DOM"/>
    <property type="match status" value="1"/>
</dbReference>